<dbReference type="PROSITE" id="PS00360">
    <property type="entry name" value="RIBOSOMAL_S9"/>
    <property type="match status" value="1"/>
</dbReference>
<feature type="compositionally biased region" description="Basic residues" evidence="7">
    <location>
        <begin position="152"/>
        <end position="171"/>
    </location>
</feature>
<evidence type="ECO:0000256" key="3">
    <source>
        <dbReference type="ARBA" id="ARBA00023274"/>
    </source>
</evidence>
<dbReference type="FunFam" id="3.30.230.10:FF:000001">
    <property type="entry name" value="30S ribosomal protein S9"/>
    <property type="match status" value="1"/>
</dbReference>
<dbReference type="GO" id="GO:0006412">
    <property type="term" value="P:translation"/>
    <property type="evidence" value="ECO:0007669"/>
    <property type="project" value="UniProtKB-UniRule"/>
</dbReference>
<feature type="region of interest" description="Disordered" evidence="7">
    <location>
        <begin position="1"/>
        <end position="36"/>
    </location>
</feature>
<dbReference type="EMBL" id="PFAL01000017">
    <property type="protein sequence ID" value="PIR95543.1"/>
    <property type="molecule type" value="Genomic_DNA"/>
</dbReference>
<gene>
    <name evidence="5" type="primary">rpsI</name>
    <name evidence="8" type="ORF">COT93_01915</name>
</gene>
<evidence type="ECO:0000256" key="2">
    <source>
        <dbReference type="ARBA" id="ARBA00022980"/>
    </source>
</evidence>
<evidence type="ECO:0000256" key="7">
    <source>
        <dbReference type="SAM" id="MobiDB-lite"/>
    </source>
</evidence>
<feature type="compositionally biased region" description="Basic and acidic residues" evidence="7">
    <location>
        <begin position="1"/>
        <end position="16"/>
    </location>
</feature>
<dbReference type="Pfam" id="PF00380">
    <property type="entry name" value="Ribosomal_S9"/>
    <property type="match status" value="1"/>
</dbReference>
<comment type="caution">
    <text evidence="8">The sequence shown here is derived from an EMBL/GenBank/DDBJ whole genome shotgun (WGS) entry which is preliminary data.</text>
</comment>
<evidence type="ECO:0000256" key="4">
    <source>
        <dbReference type="ARBA" id="ARBA00035259"/>
    </source>
</evidence>
<dbReference type="InterPro" id="IPR000754">
    <property type="entry name" value="Ribosomal_uS9"/>
</dbReference>
<dbReference type="InterPro" id="IPR020568">
    <property type="entry name" value="Ribosomal_Su5_D2-typ_SF"/>
</dbReference>
<dbReference type="InterPro" id="IPR014721">
    <property type="entry name" value="Ribsml_uS5_D2-typ_fold_subgr"/>
</dbReference>
<dbReference type="InterPro" id="IPR020574">
    <property type="entry name" value="Ribosomal_uS9_CS"/>
</dbReference>
<evidence type="ECO:0000313" key="9">
    <source>
        <dbReference type="Proteomes" id="UP000229972"/>
    </source>
</evidence>
<organism evidence="8 9">
    <name type="scientific">Candidatus Falkowbacteria bacterium CG10_big_fil_rev_8_21_14_0_10_37_18</name>
    <dbReference type="NCBI Taxonomy" id="1974562"/>
    <lineage>
        <taxon>Bacteria</taxon>
        <taxon>Candidatus Falkowiibacteriota</taxon>
    </lineage>
</organism>
<evidence type="ECO:0000256" key="5">
    <source>
        <dbReference type="HAMAP-Rule" id="MF_00532"/>
    </source>
</evidence>
<accession>A0A2H0V8Z6</accession>
<reference evidence="9" key="1">
    <citation type="submission" date="2017-09" db="EMBL/GenBank/DDBJ databases">
        <title>Depth-based differentiation of microbial function through sediment-hosted aquifers and enrichment of novel symbionts in the deep terrestrial subsurface.</title>
        <authorList>
            <person name="Probst A.J."/>
            <person name="Ladd B."/>
            <person name="Jarett J.K."/>
            <person name="Geller-Mcgrath D.E."/>
            <person name="Sieber C.M.K."/>
            <person name="Emerson J.B."/>
            <person name="Anantharaman K."/>
            <person name="Thomas B.C."/>
            <person name="Malmstrom R."/>
            <person name="Stieglmeier M."/>
            <person name="Klingl A."/>
            <person name="Woyke T."/>
            <person name="Ryan C.M."/>
            <person name="Banfield J.F."/>
        </authorList>
    </citation>
    <scope>NUCLEOTIDE SEQUENCE [LARGE SCALE GENOMIC DNA]</scope>
</reference>
<dbReference type="HAMAP" id="MF_00532_B">
    <property type="entry name" value="Ribosomal_uS9_B"/>
    <property type="match status" value="1"/>
</dbReference>
<dbReference type="InterPro" id="IPR023035">
    <property type="entry name" value="Ribosomal_uS9_bac/plastid"/>
</dbReference>
<keyword evidence="2 5" id="KW-0689">Ribosomal protein</keyword>
<dbReference type="Gene3D" id="3.30.230.10">
    <property type="match status" value="1"/>
</dbReference>
<dbReference type="GO" id="GO:0003723">
    <property type="term" value="F:RNA binding"/>
    <property type="evidence" value="ECO:0007669"/>
    <property type="project" value="TreeGrafter"/>
</dbReference>
<dbReference type="NCBIfam" id="NF001099">
    <property type="entry name" value="PRK00132.1"/>
    <property type="match status" value="1"/>
</dbReference>
<dbReference type="GO" id="GO:0003735">
    <property type="term" value="F:structural constituent of ribosome"/>
    <property type="evidence" value="ECO:0007669"/>
    <property type="project" value="InterPro"/>
</dbReference>
<dbReference type="Proteomes" id="UP000229972">
    <property type="component" value="Unassembled WGS sequence"/>
</dbReference>
<dbReference type="AlphaFoldDB" id="A0A2H0V8Z6"/>
<dbReference type="GO" id="GO:0022627">
    <property type="term" value="C:cytosolic small ribosomal subunit"/>
    <property type="evidence" value="ECO:0007669"/>
    <property type="project" value="TreeGrafter"/>
</dbReference>
<name>A0A2H0V8Z6_9BACT</name>
<evidence type="ECO:0000256" key="1">
    <source>
        <dbReference type="ARBA" id="ARBA00005251"/>
    </source>
</evidence>
<evidence type="ECO:0000256" key="6">
    <source>
        <dbReference type="RuleBase" id="RU003815"/>
    </source>
</evidence>
<evidence type="ECO:0000313" key="8">
    <source>
        <dbReference type="EMBL" id="PIR95543.1"/>
    </source>
</evidence>
<comment type="similarity">
    <text evidence="1 5 6">Belongs to the universal ribosomal protein uS9 family.</text>
</comment>
<dbReference type="SUPFAM" id="SSF54211">
    <property type="entry name" value="Ribosomal protein S5 domain 2-like"/>
    <property type="match status" value="1"/>
</dbReference>
<feature type="region of interest" description="Disordered" evidence="7">
    <location>
        <begin position="148"/>
        <end position="171"/>
    </location>
</feature>
<proteinExistence type="inferred from homology"/>
<sequence>MVEKNKKNSKEKEVKSADVLISEAPESQEEDKDWAKNETADFSGTYIKAVGRRKSSVAKVRLFQSGKGVIMVNGKRASEYFPNEGSNILSQPLKVTGHARDFNFSVLAQGGGVQGQVGAVRLGISRAILMIDPTAKDALKVNGFLTRDPRHVERKKPGKLKARKAPQWSKR</sequence>
<keyword evidence="3 5" id="KW-0687">Ribonucleoprotein</keyword>
<dbReference type="PANTHER" id="PTHR21569">
    <property type="entry name" value="RIBOSOMAL PROTEIN S9"/>
    <property type="match status" value="1"/>
</dbReference>
<dbReference type="PANTHER" id="PTHR21569:SF1">
    <property type="entry name" value="SMALL RIBOSOMAL SUBUNIT PROTEIN US9M"/>
    <property type="match status" value="1"/>
</dbReference>
<protein>
    <recommendedName>
        <fullName evidence="4 5">Small ribosomal subunit protein uS9</fullName>
    </recommendedName>
</protein>